<gene>
    <name evidence="2" type="ORF">GCM10011609_26770</name>
</gene>
<proteinExistence type="predicted"/>
<comment type="caution">
    <text evidence="2">The sequence shown here is derived from an EMBL/GenBank/DDBJ whole genome shotgun (WGS) entry which is preliminary data.</text>
</comment>
<dbReference type="InterPro" id="IPR005149">
    <property type="entry name" value="Tscrpt_reg_PadR_N"/>
</dbReference>
<dbReference type="Proteomes" id="UP000597656">
    <property type="component" value="Unassembled WGS sequence"/>
</dbReference>
<dbReference type="PANTHER" id="PTHR33169:SF13">
    <property type="entry name" value="PADR-FAMILY TRANSCRIPTIONAL REGULATOR"/>
    <property type="match status" value="1"/>
</dbReference>
<dbReference type="Pfam" id="PF03551">
    <property type="entry name" value="PadR"/>
    <property type="match status" value="1"/>
</dbReference>
<evidence type="ECO:0000313" key="3">
    <source>
        <dbReference type="Proteomes" id="UP000597656"/>
    </source>
</evidence>
<protein>
    <recommendedName>
        <fullName evidence="1">Transcription regulator PadR N-terminal domain-containing protein</fullName>
    </recommendedName>
</protein>
<evidence type="ECO:0000313" key="2">
    <source>
        <dbReference type="EMBL" id="GGM88665.1"/>
    </source>
</evidence>
<dbReference type="SUPFAM" id="SSF46785">
    <property type="entry name" value="Winged helix' DNA-binding domain"/>
    <property type="match status" value="1"/>
</dbReference>
<dbReference type="Gene3D" id="1.10.10.10">
    <property type="entry name" value="Winged helix-like DNA-binding domain superfamily/Winged helix DNA-binding domain"/>
    <property type="match status" value="1"/>
</dbReference>
<reference evidence="3" key="1">
    <citation type="journal article" date="2019" name="Int. J. Syst. Evol. Microbiol.">
        <title>The Global Catalogue of Microorganisms (GCM) 10K type strain sequencing project: providing services to taxonomists for standard genome sequencing and annotation.</title>
        <authorList>
            <consortium name="The Broad Institute Genomics Platform"/>
            <consortium name="The Broad Institute Genome Sequencing Center for Infectious Disease"/>
            <person name="Wu L."/>
            <person name="Ma J."/>
        </authorList>
    </citation>
    <scope>NUCLEOTIDE SEQUENCE [LARGE SCALE GENOMIC DNA]</scope>
    <source>
        <strain evidence="3">CGMCC 4.7319</strain>
    </source>
</reference>
<keyword evidence="3" id="KW-1185">Reference proteome</keyword>
<evidence type="ECO:0000259" key="1">
    <source>
        <dbReference type="Pfam" id="PF03551"/>
    </source>
</evidence>
<dbReference type="RefSeq" id="WP_229693413.1">
    <property type="nucleotide sequence ID" value="NZ_BMNC01000003.1"/>
</dbReference>
<organism evidence="2 3">
    <name type="scientific">Lentzea pudingi</name>
    <dbReference type="NCBI Taxonomy" id="1789439"/>
    <lineage>
        <taxon>Bacteria</taxon>
        <taxon>Bacillati</taxon>
        <taxon>Actinomycetota</taxon>
        <taxon>Actinomycetes</taxon>
        <taxon>Pseudonocardiales</taxon>
        <taxon>Pseudonocardiaceae</taxon>
        <taxon>Lentzea</taxon>
    </lineage>
</organism>
<dbReference type="InterPro" id="IPR036390">
    <property type="entry name" value="WH_DNA-bd_sf"/>
</dbReference>
<sequence length="119" mass="12859">MPLREPTFFILTSLTTQPLHGYGIVQAVAALSGDRVRLQAGTLYGALDRLKDDGWIELDREEVVDGRLRRYYRLTDTGAEVLAGETARLRANADTAAAALRARADRGLGFGTNPATGLA</sequence>
<accession>A0ABQ2HSC8</accession>
<name>A0ABQ2HSC8_9PSEU</name>
<dbReference type="InterPro" id="IPR036388">
    <property type="entry name" value="WH-like_DNA-bd_sf"/>
</dbReference>
<feature type="domain" description="Transcription regulator PadR N-terminal" evidence="1">
    <location>
        <begin position="10"/>
        <end position="83"/>
    </location>
</feature>
<dbReference type="PANTHER" id="PTHR33169">
    <property type="entry name" value="PADR-FAMILY TRANSCRIPTIONAL REGULATOR"/>
    <property type="match status" value="1"/>
</dbReference>
<dbReference type="InterPro" id="IPR052509">
    <property type="entry name" value="Metal_resp_DNA-bind_regulator"/>
</dbReference>
<dbReference type="EMBL" id="BMNC01000003">
    <property type="protein sequence ID" value="GGM88665.1"/>
    <property type="molecule type" value="Genomic_DNA"/>
</dbReference>